<feature type="non-terminal residue" evidence="1">
    <location>
        <position position="1"/>
    </location>
</feature>
<proteinExistence type="predicted"/>
<reference evidence="1 2" key="1">
    <citation type="submission" date="2017-12" db="EMBL/GenBank/DDBJ databases">
        <title>Hemimetabolous genomes reveal molecular basis of termite eusociality.</title>
        <authorList>
            <person name="Harrison M.C."/>
            <person name="Jongepier E."/>
            <person name="Robertson H.M."/>
            <person name="Arning N."/>
            <person name="Bitard-Feildel T."/>
            <person name="Chao H."/>
            <person name="Childers C.P."/>
            <person name="Dinh H."/>
            <person name="Doddapaneni H."/>
            <person name="Dugan S."/>
            <person name="Gowin J."/>
            <person name="Greiner C."/>
            <person name="Han Y."/>
            <person name="Hu H."/>
            <person name="Hughes D.S.T."/>
            <person name="Huylmans A.-K."/>
            <person name="Kemena C."/>
            <person name="Kremer L.P.M."/>
            <person name="Lee S.L."/>
            <person name="Lopez-Ezquerra A."/>
            <person name="Mallet L."/>
            <person name="Monroy-Kuhn J.M."/>
            <person name="Moser A."/>
            <person name="Murali S.C."/>
            <person name="Muzny D.M."/>
            <person name="Otani S."/>
            <person name="Piulachs M.-D."/>
            <person name="Poelchau M."/>
            <person name="Qu J."/>
            <person name="Schaub F."/>
            <person name="Wada-Katsumata A."/>
            <person name="Worley K.C."/>
            <person name="Xie Q."/>
            <person name="Ylla G."/>
            <person name="Poulsen M."/>
            <person name="Gibbs R.A."/>
            <person name="Schal C."/>
            <person name="Richards S."/>
            <person name="Belles X."/>
            <person name="Korb J."/>
            <person name="Bornberg-Bauer E."/>
        </authorList>
    </citation>
    <scope>NUCLEOTIDE SEQUENCE [LARGE SCALE GENOMIC DNA]</scope>
    <source>
        <tissue evidence="1">Whole body</tissue>
    </source>
</reference>
<dbReference type="AlphaFoldDB" id="A0A2J7PRW3"/>
<dbReference type="Proteomes" id="UP000235965">
    <property type="component" value="Unassembled WGS sequence"/>
</dbReference>
<evidence type="ECO:0008006" key="3">
    <source>
        <dbReference type="Google" id="ProtNLM"/>
    </source>
</evidence>
<comment type="caution">
    <text evidence="1">The sequence shown here is derived from an EMBL/GenBank/DDBJ whole genome shotgun (WGS) entry which is preliminary data.</text>
</comment>
<dbReference type="Gene3D" id="3.60.10.10">
    <property type="entry name" value="Endonuclease/exonuclease/phosphatase"/>
    <property type="match status" value="1"/>
</dbReference>
<evidence type="ECO:0000313" key="1">
    <source>
        <dbReference type="EMBL" id="PNF19070.1"/>
    </source>
</evidence>
<dbReference type="InParanoid" id="A0A2J7PRW3"/>
<dbReference type="InterPro" id="IPR036691">
    <property type="entry name" value="Endo/exonu/phosph_ase_sf"/>
</dbReference>
<dbReference type="STRING" id="105785.A0A2J7PRW3"/>
<evidence type="ECO:0000313" key="2">
    <source>
        <dbReference type="Proteomes" id="UP000235965"/>
    </source>
</evidence>
<name>A0A2J7PRW3_9NEOP</name>
<accession>A0A2J7PRW3</accession>
<protein>
    <recommendedName>
        <fullName evidence="3">Endonuclease/exonuclease/phosphatase domain-containing protein</fullName>
    </recommendedName>
</protein>
<keyword evidence="2" id="KW-1185">Reference proteome</keyword>
<organism evidence="1 2">
    <name type="scientific">Cryptotermes secundus</name>
    <dbReference type="NCBI Taxonomy" id="105785"/>
    <lineage>
        <taxon>Eukaryota</taxon>
        <taxon>Metazoa</taxon>
        <taxon>Ecdysozoa</taxon>
        <taxon>Arthropoda</taxon>
        <taxon>Hexapoda</taxon>
        <taxon>Insecta</taxon>
        <taxon>Pterygota</taxon>
        <taxon>Neoptera</taxon>
        <taxon>Polyneoptera</taxon>
        <taxon>Dictyoptera</taxon>
        <taxon>Blattodea</taxon>
        <taxon>Blattoidea</taxon>
        <taxon>Termitoidae</taxon>
        <taxon>Kalotermitidae</taxon>
        <taxon>Cryptotermitinae</taxon>
        <taxon>Cryptotermes</taxon>
    </lineage>
</organism>
<sequence length="229" mass="26561">NVHTMLQPGKMQEVAQEVIHYKTDNMALQEIRWQGTSRIDNPELIIICSGSHERTGQFGTGFMITRKMKESMLEYEKLRMKERHRNITLTSLEAPTEEKEEREKEEFYECSEETYHKIQKYYYVIIMEDTEIGKAGHQKKVAGICTIHDISNENGNLLRQFGTRNGLKIKSTTLPYKNTHLGTWKIPGSNEVNQMDHVLSSRGPNCDTDHYLVKIKVRERTASVQKLEG</sequence>
<gene>
    <name evidence="1" type="ORF">B7P43_G11303</name>
</gene>
<dbReference type="EMBL" id="NEVH01021948">
    <property type="protein sequence ID" value="PNF19070.1"/>
    <property type="molecule type" value="Genomic_DNA"/>
</dbReference>